<dbReference type="EMBL" id="PYDT01000001">
    <property type="protein sequence ID" value="THU73507.1"/>
    <property type="molecule type" value="Genomic_DNA"/>
</dbReference>
<reference evidence="3 4" key="1">
    <citation type="journal article" date="2019" name="Nat. Plants">
        <title>Genome sequencing of Musa balbisiana reveals subgenome evolution and function divergence in polyploid bananas.</title>
        <authorList>
            <person name="Yao X."/>
        </authorList>
    </citation>
    <scope>NUCLEOTIDE SEQUENCE [LARGE SCALE GENOMIC DNA]</scope>
    <source>
        <strain evidence="4">cv. DH-PKW</strain>
        <tissue evidence="3">Leaves</tissue>
    </source>
</reference>
<proteinExistence type="predicted"/>
<dbReference type="Proteomes" id="UP000317650">
    <property type="component" value="Chromosome 4"/>
</dbReference>
<keyword evidence="2" id="KW-0472">Membrane</keyword>
<dbReference type="AlphaFoldDB" id="A0A4S8KE78"/>
<evidence type="ECO:0000313" key="3">
    <source>
        <dbReference type="EMBL" id="THU73507.1"/>
    </source>
</evidence>
<gene>
    <name evidence="3" type="ORF">C4D60_Mb04t23610</name>
</gene>
<keyword evidence="2" id="KW-1133">Transmembrane helix</keyword>
<keyword evidence="2" id="KW-0812">Transmembrane</keyword>
<feature type="compositionally biased region" description="Polar residues" evidence="1">
    <location>
        <begin position="222"/>
        <end position="231"/>
    </location>
</feature>
<evidence type="ECO:0000313" key="4">
    <source>
        <dbReference type="Proteomes" id="UP000317650"/>
    </source>
</evidence>
<feature type="transmembrane region" description="Helical" evidence="2">
    <location>
        <begin position="6"/>
        <end position="30"/>
    </location>
</feature>
<evidence type="ECO:0000256" key="2">
    <source>
        <dbReference type="SAM" id="Phobius"/>
    </source>
</evidence>
<organism evidence="3 4">
    <name type="scientific">Musa balbisiana</name>
    <name type="common">Banana</name>
    <dbReference type="NCBI Taxonomy" id="52838"/>
    <lineage>
        <taxon>Eukaryota</taxon>
        <taxon>Viridiplantae</taxon>
        <taxon>Streptophyta</taxon>
        <taxon>Embryophyta</taxon>
        <taxon>Tracheophyta</taxon>
        <taxon>Spermatophyta</taxon>
        <taxon>Magnoliopsida</taxon>
        <taxon>Liliopsida</taxon>
        <taxon>Zingiberales</taxon>
        <taxon>Musaceae</taxon>
        <taxon>Musa</taxon>
    </lineage>
</organism>
<name>A0A4S8KE78_MUSBA</name>
<comment type="caution">
    <text evidence="3">The sequence shown here is derived from an EMBL/GenBank/DDBJ whole genome shotgun (WGS) entry which is preliminary data.</text>
</comment>
<sequence length="237" mass="26070">MVANTIYGSSCNTLLFFMLLPSLCFTVGVLENSTRNPHDVQRVQETWLRYKFVMEWHARFSLQCIPTVSERTSWHLQQQGEDHTEHSFTTTTIAVYGVSECPVKYAPLEGTVGPPPFLSLHRSPTALSSVVCSSRSYKLPQVSITGSSSADLRHRKTPKLDTREGGLLHHQLKGVTSSTGSDGEGVTSLNEFANAVGQRGNAFGASKSEYPGNEIDGHHSIDPTSWVQRNASPPDHE</sequence>
<evidence type="ECO:0000256" key="1">
    <source>
        <dbReference type="SAM" id="MobiDB-lite"/>
    </source>
</evidence>
<accession>A0A4S8KE78</accession>
<protein>
    <submittedName>
        <fullName evidence="3">Uncharacterized protein</fullName>
    </submittedName>
</protein>
<keyword evidence="4" id="KW-1185">Reference proteome</keyword>
<feature type="region of interest" description="Disordered" evidence="1">
    <location>
        <begin position="202"/>
        <end position="237"/>
    </location>
</feature>